<name>A0AB39CT55_9BURK</name>
<accession>A0AB39CT55</accession>
<dbReference type="RefSeq" id="WP_368647920.1">
    <property type="nucleotide sequence ID" value="NZ_CP158253.1"/>
</dbReference>
<dbReference type="EMBL" id="CP158253">
    <property type="protein sequence ID" value="XDJ45341.1"/>
    <property type="molecule type" value="Genomic_DNA"/>
</dbReference>
<organism evidence="1">
    <name type="scientific">Castellaniella ginsengisoli</name>
    <dbReference type="NCBI Taxonomy" id="546114"/>
    <lineage>
        <taxon>Bacteria</taxon>
        <taxon>Pseudomonadati</taxon>
        <taxon>Pseudomonadota</taxon>
        <taxon>Betaproteobacteria</taxon>
        <taxon>Burkholderiales</taxon>
        <taxon>Alcaligenaceae</taxon>
        <taxon>Castellaniella</taxon>
    </lineage>
</organism>
<protein>
    <recommendedName>
        <fullName evidence="2">Transposase</fullName>
    </recommendedName>
</protein>
<evidence type="ECO:0008006" key="2">
    <source>
        <dbReference type="Google" id="ProtNLM"/>
    </source>
</evidence>
<reference evidence="1" key="1">
    <citation type="submission" date="2024-05" db="EMBL/GenBank/DDBJ databases">
        <authorList>
            <person name="Luo Y.-C."/>
            <person name="Nicholds J."/>
            <person name="Mortimer T."/>
            <person name="Maboni G."/>
        </authorList>
    </citation>
    <scope>NUCLEOTIDE SEQUENCE</scope>
    <source>
        <strain evidence="1">153271</strain>
    </source>
</reference>
<gene>
    <name evidence="1" type="ORF">ABRZ02_03385</name>
</gene>
<dbReference type="AlphaFoldDB" id="A0AB39CT55"/>
<proteinExistence type="predicted"/>
<evidence type="ECO:0000313" key="1">
    <source>
        <dbReference type="EMBL" id="XDJ45341.1"/>
    </source>
</evidence>
<sequence length="77" mass="8514">MIGNQQAEGLRRACDALAADNARLRYALRWTSAALQEACRKKAIIDEKDRWHIYHEIRTTGEILASADAALSGESNG</sequence>